<gene>
    <name evidence="1" type="ORF">S03H2_60525</name>
</gene>
<name>X1J5Y6_9ZZZZ</name>
<proteinExistence type="predicted"/>
<dbReference type="EMBL" id="BARU01039007">
    <property type="protein sequence ID" value="GAH89407.1"/>
    <property type="molecule type" value="Genomic_DNA"/>
</dbReference>
<comment type="caution">
    <text evidence="1">The sequence shown here is derived from an EMBL/GenBank/DDBJ whole genome shotgun (WGS) entry which is preliminary data.</text>
</comment>
<dbReference type="AlphaFoldDB" id="X1J5Y6"/>
<dbReference type="Gene3D" id="3.20.20.150">
    <property type="entry name" value="Divalent-metal-dependent TIM barrel enzymes"/>
    <property type="match status" value="1"/>
</dbReference>
<evidence type="ECO:0000313" key="1">
    <source>
        <dbReference type="EMBL" id="GAH89407.1"/>
    </source>
</evidence>
<accession>X1J5Y6</accession>
<protein>
    <submittedName>
        <fullName evidence="1">Uncharacterized protein</fullName>
    </submittedName>
</protein>
<sequence>MNYELITKNSKRGITCEKPLACDVKEAGIVSGLENHNHHAFTTSVDDLLRILKEVGSEWLIK</sequence>
<organism evidence="1">
    <name type="scientific">marine sediment metagenome</name>
    <dbReference type="NCBI Taxonomy" id="412755"/>
    <lineage>
        <taxon>unclassified sequences</taxon>
        <taxon>metagenomes</taxon>
        <taxon>ecological metagenomes</taxon>
    </lineage>
</organism>
<reference evidence="1" key="1">
    <citation type="journal article" date="2014" name="Front. Microbiol.">
        <title>High frequency of phylogenetically diverse reductive dehalogenase-homologous genes in deep subseafloor sedimentary metagenomes.</title>
        <authorList>
            <person name="Kawai M."/>
            <person name="Futagami T."/>
            <person name="Toyoda A."/>
            <person name="Takaki Y."/>
            <person name="Nishi S."/>
            <person name="Hori S."/>
            <person name="Arai W."/>
            <person name="Tsubouchi T."/>
            <person name="Morono Y."/>
            <person name="Uchiyama I."/>
            <person name="Ito T."/>
            <person name="Fujiyama A."/>
            <person name="Inagaki F."/>
            <person name="Takami H."/>
        </authorList>
    </citation>
    <scope>NUCLEOTIDE SEQUENCE</scope>
    <source>
        <strain evidence="1">Expedition CK06-06</strain>
    </source>
</reference>